<organism evidence="1 2">
    <name type="scientific">Cinara cedri</name>
    <dbReference type="NCBI Taxonomy" id="506608"/>
    <lineage>
        <taxon>Eukaryota</taxon>
        <taxon>Metazoa</taxon>
        <taxon>Ecdysozoa</taxon>
        <taxon>Arthropoda</taxon>
        <taxon>Hexapoda</taxon>
        <taxon>Insecta</taxon>
        <taxon>Pterygota</taxon>
        <taxon>Neoptera</taxon>
        <taxon>Paraneoptera</taxon>
        <taxon>Hemiptera</taxon>
        <taxon>Sternorrhyncha</taxon>
        <taxon>Aphidomorpha</taxon>
        <taxon>Aphidoidea</taxon>
        <taxon>Aphididae</taxon>
        <taxon>Lachninae</taxon>
        <taxon>Cinara</taxon>
    </lineage>
</organism>
<dbReference type="AlphaFoldDB" id="A0A5E4M9M5"/>
<reference evidence="1 2" key="1">
    <citation type="submission" date="2019-08" db="EMBL/GenBank/DDBJ databases">
        <authorList>
            <person name="Alioto T."/>
            <person name="Alioto T."/>
            <person name="Gomez Garrido J."/>
        </authorList>
    </citation>
    <scope>NUCLEOTIDE SEQUENCE [LARGE SCALE GENOMIC DNA]</scope>
</reference>
<gene>
    <name evidence="1" type="ORF">CINCED_3A002367</name>
</gene>
<accession>A0A5E4M9M5</accession>
<protein>
    <submittedName>
        <fullName evidence="1">Uncharacterized protein</fullName>
    </submittedName>
</protein>
<evidence type="ECO:0000313" key="1">
    <source>
        <dbReference type="EMBL" id="VVC28073.1"/>
    </source>
</evidence>
<keyword evidence="2" id="KW-1185">Reference proteome</keyword>
<proteinExistence type="predicted"/>
<sequence>MWIELKTRPREIDQMISVEIPDPSIDPESLDIVTSRVIRGPCGAFNVTSPCASENGKRKKRFQEKYADGTIADVDGHPLYRRRNPVNVEFYKF</sequence>
<dbReference type="Proteomes" id="UP000325440">
    <property type="component" value="Unassembled WGS sequence"/>
</dbReference>
<dbReference type="OrthoDB" id="6600746at2759"/>
<dbReference type="EMBL" id="CABPRJ010000477">
    <property type="protein sequence ID" value="VVC28073.1"/>
    <property type="molecule type" value="Genomic_DNA"/>
</dbReference>
<evidence type="ECO:0000313" key="2">
    <source>
        <dbReference type="Proteomes" id="UP000325440"/>
    </source>
</evidence>
<name>A0A5E4M9M5_9HEMI</name>